<evidence type="ECO:0000313" key="1">
    <source>
        <dbReference type="EMBL" id="QSZ33035.1"/>
    </source>
</evidence>
<keyword evidence="2" id="KW-1185">Reference proteome</keyword>
<proteinExistence type="predicted"/>
<dbReference type="AlphaFoldDB" id="A0A8A3PD67"/>
<dbReference type="EMBL" id="CP063407">
    <property type="protein sequence ID" value="QSZ33035.1"/>
    <property type="molecule type" value="Genomic_DNA"/>
</dbReference>
<sequence length="174" mass="19752">MWSNAGAYTVTKELSSTIRVVPCPFSCIYRLTNFQGPMLAASIICSIYKLRLFCGCYDFLRRFSGMDIDTNSIDISRGASWSESFSTGAHENNYRYGSLHQFPLIDDQPLHIAFYDKCTEVDATTFVDGPLVKEFFEFRLVWIRVSKANGIVDDGSDNLSRNASEECIRFLLSF</sequence>
<accession>A0A8A3PD67</accession>
<dbReference type="Proteomes" id="UP000672032">
    <property type="component" value="Chromosome 3"/>
</dbReference>
<gene>
    <name evidence="1" type="ORF">DSL72_002620</name>
</gene>
<protein>
    <submittedName>
        <fullName evidence="1">Uncharacterized protein</fullName>
    </submittedName>
</protein>
<name>A0A8A3PD67_9HELO</name>
<reference evidence="1" key="1">
    <citation type="submission" date="2020-10" db="EMBL/GenBank/DDBJ databases">
        <title>Genome Sequence of Monilinia vaccinii-corymbosi Sheds Light on Mummy Berry Disease Infection of Blueberry and Mating Type.</title>
        <authorList>
            <person name="Yow A.G."/>
            <person name="Zhang Y."/>
            <person name="Bansal K."/>
            <person name="Eacker S.M."/>
            <person name="Sullivan S."/>
            <person name="Liachko I."/>
            <person name="Cubeta M.A."/>
            <person name="Rollins J.A."/>
            <person name="Ashrafi H."/>
        </authorList>
    </citation>
    <scope>NUCLEOTIDE SEQUENCE</scope>
    <source>
        <strain evidence="1">RL-1</strain>
    </source>
</reference>
<evidence type="ECO:0000313" key="2">
    <source>
        <dbReference type="Proteomes" id="UP000672032"/>
    </source>
</evidence>
<organism evidence="1 2">
    <name type="scientific">Monilinia vaccinii-corymbosi</name>
    <dbReference type="NCBI Taxonomy" id="61207"/>
    <lineage>
        <taxon>Eukaryota</taxon>
        <taxon>Fungi</taxon>
        <taxon>Dikarya</taxon>
        <taxon>Ascomycota</taxon>
        <taxon>Pezizomycotina</taxon>
        <taxon>Leotiomycetes</taxon>
        <taxon>Helotiales</taxon>
        <taxon>Sclerotiniaceae</taxon>
        <taxon>Monilinia</taxon>
    </lineage>
</organism>